<comment type="caution">
    <text evidence="2">The sequence shown here is derived from an EMBL/GenBank/DDBJ whole genome shotgun (WGS) entry which is preliminary data.</text>
</comment>
<gene>
    <name evidence="2" type="ORF">FJTKL_03875</name>
</gene>
<name>A0ABR4F1C9_9PEZI</name>
<evidence type="ECO:0000313" key="3">
    <source>
        <dbReference type="Proteomes" id="UP001600888"/>
    </source>
</evidence>
<evidence type="ECO:0000313" key="2">
    <source>
        <dbReference type="EMBL" id="KAL2288500.1"/>
    </source>
</evidence>
<keyword evidence="3" id="KW-1185">Reference proteome</keyword>
<evidence type="ECO:0000256" key="1">
    <source>
        <dbReference type="SAM" id="MobiDB-lite"/>
    </source>
</evidence>
<protein>
    <submittedName>
        <fullName evidence="2">Uncharacterized protein</fullName>
    </submittedName>
</protein>
<organism evidence="2 3">
    <name type="scientific">Diaporthe vaccinii</name>
    <dbReference type="NCBI Taxonomy" id="105482"/>
    <lineage>
        <taxon>Eukaryota</taxon>
        <taxon>Fungi</taxon>
        <taxon>Dikarya</taxon>
        <taxon>Ascomycota</taxon>
        <taxon>Pezizomycotina</taxon>
        <taxon>Sordariomycetes</taxon>
        <taxon>Sordariomycetidae</taxon>
        <taxon>Diaporthales</taxon>
        <taxon>Diaporthaceae</taxon>
        <taxon>Diaporthe</taxon>
        <taxon>Diaporthe eres species complex</taxon>
    </lineage>
</organism>
<sequence>MPLELLLCTSSSWPKTQASPLNRTQNKIKSRREPPSQLRNTQKGGRGPRARPPGDSTPSGDVVRINSQLVIERSAVSCRPQLPRELSSTVARVTATRKAVVCIGGGDADGGRRWQTGSRLLSDSVCRCTCRAGGDVSLIGIYILTT</sequence>
<dbReference type="EMBL" id="JBAWTH010000016">
    <property type="protein sequence ID" value="KAL2288500.1"/>
    <property type="molecule type" value="Genomic_DNA"/>
</dbReference>
<feature type="region of interest" description="Disordered" evidence="1">
    <location>
        <begin position="8"/>
        <end position="62"/>
    </location>
</feature>
<accession>A0ABR4F1C9</accession>
<feature type="compositionally biased region" description="Polar residues" evidence="1">
    <location>
        <begin position="8"/>
        <end position="27"/>
    </location>
</feature>
<reference evidence="2 3" key="1">
    <citation type="submission" date="2024-03" db="EMBL/GenBank/DDBJ databases">
        <title>A high-quality draft genome sequence of Diaporthe vaccinii, a causative agent of upright dieback and viscid rot disease in cranberry plants.</title>
        <authorList>
            <person name="Sarrasin M."/>
            <person name="Lang B.F."/>
            <person name="Burger G."/>
        </authorList>
    </citation>
    <scope>NUCLEOTIDE SEQUENCE [LARGE SCALE GENOMIC DNA]</scope>
    <source>
        <strain evidence="2 3">IS7</strain>
    </source>
</reference>
<proteinExistence type="predicted"/>
<dbReference type="Proteomes" id="UP001600888">
    <property type="component" value="Unassembled WGS sequence"/>
</dbReference>